<organism evidence="2 3">
    <name type="scientific">Streptococcus suis</name>
    <dbReference type="NCBI Taxonomy" id="1307"/>
    <lineage>
        <taxon>Bacteria</taxon>
        <taxon>Bacillati</taxon>
        <taxon>Bacillota</taxon>
        <taxon>Bacilli</taxon>
        <taxon>Lactobacillales</taxon>
        <taxon>Streptococcaceae</taxon>
        <taxon>Streptococcus</taxon>
    </lineage>
</organism>
<dbReference type="SUPFAM" id="SSF47413">
    <property type="entry name" value="lambda repressor-like DNA-binding domains"/>
    <property type="match status" value="1"/>
</dbReference>
<dbReference type="InterPro" id="IPR010982">
    <property type="entry name" value="Lambda_DNA-bd_dom_sf"/>
</dbReference>
<dbReference type="RefSeq" id="WP_160863951.1">
    <property type="nucleotide sequence ID" value="NZ_WNXH01000005.1"/>
</dbReference>
<dbReference type="GO" id="GO:0003677">
    <property type="term" value="F:DNA binding"/>
    <property type="evidence" value="ECO:0007669"/>
    <property type="project" value="InterPro"/>
</dbReference>
<name>A0A6L8MWA1_STRSU</name>
<evidence type="ECO:0000313" key="2">
    <source>
        <dbReference type="EMBL" id="MYN69420.1"/>
    </source>
</evidence>
<dbReference type="SMART" id="SM00530">
    <property type="entry name" value="HTH_XRE"/>
    <property type="match status" value="1"/>
</dbReference>
<dbReference type="PROSITE" id="PS50943">
    <property type="entry name" value="HTH_CROC1"/>
    <property type="match status" value="1"/>
</dbReference>
<reference evidence="2 3" key="1">
    <citation type="submission" date="2019-11" db="EMBL/GenBank/DDBJ databases">
        <title>Divergent Streptococcus suis from cattle.</title>
        <authorList>
            <person name="Williamson C."/>
        </authorList>
    </citation>
    <scope>NUCLEOTIDE SEQUENCE [LARGE SCALE GENOMIC DNA]</scope>
    <source>
        <strain evidence="2 3">10-36905</strain>
    </source>
</reference>
<dbReference type="CDD" id="cd00093">
    <property type="entry name" value="HTH_XRE"/>
    <property type="match status" value="1"/>
</dbReference>
<protein>
    <submittedName>
        <fullName evidence="2">Helix-turn-helix domain-containing protein</fullName>
    </submittedName>
</protein>
<comment type="caution">
    <text evidence="2">The sequence shown here is derived from an EMBL/GenBank/DDBJ whole genome shotgun (WGS) entry which is preliminary data.</text>
</comment>
<dbReference type="EMBL" id="WNXH01000005">
    <property type="protein sequence ID" value="MYN69420.1"/>
    <property type="molecule type" value="Genomic_DNA"/>
</dbReference>
<dbReference type="Proteomes" id="UP000483765">
    <property type="component" value="Unassembled WGS sequence"/>
</dbReference>
<dbReference type="AlphaFoldDB" id="A0A6L8MWA1"/>
<dbReference type="Gene3D" id="1.10.260.40">
    <property type="entry name" value="lambda repressor-like DNA-binding domains"/>
    <property type="match status" value="1"/>
</dbReference>
<accession>A0A6L8MWA1</accession>
<dbReference type="Pfam" id="PF13443">
    <property type="entry name" value="HTH_26"/>
    <property type="match status" value="1"/>
</dbReference>
<dbReference type="InterPro" id="IPR001387">
    <property type="entry name" value="Cro/C1-type_HTH"/>
</dbReference>
<feature type="domain" description="HTH cro/C1-type" evidence="1">
    <location>
        <begin position="6"/>
        <end position="61"/>
    </location>
</feature>
<evidence type="ECO:0000313" key="3">
    <source>
        <dbReference type="Proteomes" id="UP000483765"/>
    </source>
</evidence>
<sequence>MLKNNLSILLSERNIKVLRLSNETGIARSTISKIASNKTDKISMEVVNLLCNNLKVTPNDFFSYIPYDFKFNFLELTENDFKSKEDFKSNIIEQRYGFDYPIKCYYNVTKYSDKYKSFEFNGFASWTIDLETNEETYMKISLQISDNEGVQFFNEISIDFQTLITEQLKSFLIKNNKFVTSKTLVEINYSSH</sequence>
<proteinExistence type="predicted"/>
<gene>
    <name evidence="2" type="ORF">GLP18_04080</name>
</gene>
<evidence type="ECO:0000259" key="1">
    <source>
        <dbReference type="PROSITE" id="PS50943"/>
    </source>
</evidence>